<sequence>VDALHKGFHFRCLELDMAFMQVCSEKLKMLRSCFPTTLQELKLDLREVEIRNEEIIALAAGLPRDLE</sequence>
<proteinExistence type="predicted"/>
<protein>
    <submittedName>
        <fullName evidence="1">Uncharacterized protein</fullName>
    </submittedName>
</protein>
<feature type="non-terminal residue" evidence="1">
    <location>
        <position position="67"/>
    </location>
</feature>
<keyword evidence="2" id="KW-1185">Reference proteome</keyword>
<comment type="caution">
    <text evidence="1">The sequence shown here is derived from an EMBL/GenBank/DDBJ whole genome shotgun (WGS) entry which is preliminary data.</text>
</comment>
<feature type="non-terminal residue" evidence="1">
    <location>
        <position position="1"/>
    </location>
</feature>
<gene>
    <name evidence="1" type="ORF">CCMP2556_LOCUS41163</name>
</gene>
<evidence type="ECO:0000313" key="2">
    <source>
        <dbReference type="Proteomes" id="UP001642484"/>
    </source>
</evidence>
<organism evidence="1 2">
    <name type="scientific">Durusdinium trenchii</name>
    <dbReference type="NCBI Taxonomy" id="1381693"/>
    <lineage>
        <taxon>Eukaryota</taxon>
        <taxon>Sar</taxon>
        <taxon>Alveolata</taxon>
        <taxon>Dinophyceae</taxon>
        <taxon>Suessiales</taxon>
        <taxon>Symbiodiniaceae</taxon>
        <taxon>Durusdinium</taxon>
    </lineage>
</organism>
<reference evidence="1 2" key="1">
    <citation type="submission" date="2024-02" db="EMBL/GenBank/DDBJ databases">
        <authorList>
            <person name="Chen Y."/>
            <person name="Shah S."/>
            <person name="Dougan E. K."/>
            <person name="Thang M."/>
            <person name="Chan C."/>
        </authorList>
    </citation>
    <scope>NUCLEOTIDE SEQUENCE [LARGE SCALE GENOMIC DNA]</scope>
</reference>
<evidence type="ECO:0000313" key="1">
    <source>
        <dbReference type="EMBL" id="CAK9084676.1"/>
    </source>
</evidence>
<name>A0ABP0Q8V8_9DINO</name>
<dbReference type="EMBL" id="CAXAMN010024217">
    <property type="protein sequence ID" value="CAK9084676.1"/>
    <property type="molecule type" value="Genomic_DNA"/>
</dbReference>
<dbReference type="Proteomes" id="UP001642484">
    <property type="component" value="Unassembled WGS sequence"/>
</dbReference>
<accession>A0ABP0Q8V8</accession>